<dbReference type="PANTHER" id="PTHR31113">
    <property type="entry name" value="UPF0496 PROTEIN 3-RELATED"/>
    <property type="match status" value="1"/>
</dbReference>
<dbReference type="PANTHER" id="PTHR31113:SF3">
    <property type="entry name" value="UPF0496 PROTEIN 1"/>
    <property type="match status" value="1"/>
</dbReference>
<protein>
    <submittedName>
        <fullName evidence="8">UPF0496 1-like</fullName>
    </submittedName>
</protein>
<evidence type="ECO:0000256" key="6">
    <source>
        <dbReference type="SAM" id="MobiDB-lite"/>
    </source>
</evidence>
<gene>
    <name evidence="8" type="ORF">OLEA9_A024917</name>
</gene>
<comment type="similarity">
    <text evidence="2">Belongs to the UPF0496 family.</text>
</comment>
<feature type="compositionally biased region" description="Polar residues" evidence="6">
    <location>
        <begin position="29"/>
        <end position="45"/>
    </location>
</feature>
<feature type="transmembrane region" description="Helical" evidence="7">
    <location>
        <begin position="294"/>
        <end position="311"/>
    </location>
</feature>
<name>A0A8S0PP01_OLEEU</name>
<evidence type="ECO:0000256" key="4">
    <source>
        <dbReference type="ARBA" id="ARBA00022989"/>
    </source>
</evidence>
<evidence type="ECO:0000256" key="3">
    <source>
        <dbReference type="ARBA" id="ARBA00022692"/>
    </source>
</evidence>
<dbReference type="EMBL" id="CACTIH010000117">
    <property type="protein sequence ID" value="CAA2954522.1"/>
    <property type="molecule type" value="Genomic_DNA"/>
</dbReference>
<feature type="transmembrane region" description="Helical" evidence="7">
    <location>
        <begin position="267"/>
        <end position="288"/>
    </location>
</feature>
<comment type="subcellular location">
    <subcellularLocation>
        <location evidence="1">Membrane</location>
    </subcellularLocation>
</comment>
<dbReference type="Pfam" id="PF05055">
    <property type="entry name" value="DUF677"/>
    <property type="match status" value="1"/>
</dbReference>
<evidence type="ECO:0000256" key="5">
    <source>
        <dbReference type="ARBA" id="ARBA00023136"/>
    </source>
</evidence>
<dbReference type="GO" id="GO:0016020">
    <property type="term" value="C:membrane"/>
    <property type="evidence" value="ECO:0007669"/>
    <property type="project" value="UniProtKB-SubCell"/>
</dbReference>
<dbReference type="Gramene" id="OE9A024917T1">
    <property type="protein sequence ID" value="OE9A024917C1"/>
    <property type="gene ID" value="OE9A024917"/>
</dbReference>
<evidence type="ECO:0000256" key="1">
    <source>
        <dbReference type="ARBA" id="ARBA00004370"/>
    </source>
</evidence>
<evidence type="ECO:0000256" key="2">
    <source>
        <dbReference type="ARBA" id="ARBA00009074"/>
    </source>
</evidence>
<keyword evidence="4 7" id="KW-1133">Transmembrane helix</keyword>
<dbReference type="AlphaFoldDB" id="A0A8S0PP01"/>
<reference evidence="8 9" key="1">
    <citation type="submission" date="2019-12" db="EMBL/GenBank/DDBJ databases">
        <authorList>
            <person name="Alioto T."/>
            <person name="Alioto T."/>
            <person name="Gomez Garrido J."/>
        </authorList>
    </citation>
    <scope>NUCLEOTIDE SEQUENCE [LARGE SCALE GENOMIC DNA]</scope>
</reference>
<evidence type="ECO:0000313" key="9">
    <source>
        <dbReference type="Proteomes" id="UP000594638"/>
    </source>
</evidence>
<comment type="caution">
    <text evidence="8">The sequence shown here is derived from an EMBL/GenBank/DDBJ whole genome shotgun (WGS) entry which is preliminary data.</text>
</comment>
<evidence type="ECO:0000313" key="8">
    <source>
        <dbReference type="EMBL" id="CAA2954522.1"/>
    </source>
</evidence>
<dbReference type="Proteomes" id="UP000594638">
    <property type="component" value="Unassembled WGS sequence"/>
</dbReference>
<dbReference type="InterPro" id="IPR007749">
    <property type="entry name" value="DUF677"/>
</dbReference>
<sequence>MGSQISRTTGQNGSRRRQPPPQEPPGRSTSSSDTEVTPEGSTSHRYNIPLVPPARTTSNSNTEATPEEADLSSYEAACQVDPDLRTFDSTLQVRTSRALNSIAVDLEVRSLSLDSLREVTECLLEMNQEVVEIILQNKEDIWKNKELSDLVDDYFENSLQMLDFCTALDSFLQRAGHIESIINVALRVFEEEHYNIPGEGGVKSYSRTLEELRNLKGAGRPFTEEFFKMFTTVYSQQNSMLEKLKAKKKQLDKKLGRTKTWRRVSNVIFGMTFVSVLIWSVVAVAVIAPPVVTALAAAAVAMPLVSMGKWLNTIWKKCEKEVRGQREIITSMWIGSNIVIKELDSIRVLIDQLQIKIEAFLGNADFALGQDGAVVIAVVEIRKKVNDFTKTIQDLSKHADKCTRDTEMARAVILRRIMNHIGSSNQDFGMFSL</sequence>
<keyword evidence="9" id="KW-1185">Reference proteome</keyword>
<feature type="compositionally biased region" description="Polar residues" evidence="6">
    <location>
        <begin position="55"/>
        <end position="64"/>
    </location>
</feature>
<feature type="region of interest" description="Disordered" evidence="6">
    <location>
        <begin position="1"/>
        <end position="73"/>
    </location>
</feature>
<accession>A0A8S0PP01</accession>
<dbReference type="OrthoDB" id="679959at2759"/>
<organism evidence="8 9">
    <name type="scientific">Olea europaea subsp. europaea</name>
    <dbReference type="NCBI Taxonomy" id="158383"/>
    <lineage>
        <taxon>Eukaryota</taxon>
        <taxon>Viridiplantae</taxon>
        <taxon>Streptophyta</taxon>
        <taxon>Embryophyta</taxon>
        <taxon>Tracheophyta</taxon>
        <taxon>Spermatophyta</taxon>
        <taxon>Magnoliopsida</taxon>
        <taxon>eudicotyledons</taxon>
        <taxon>Gunneridae</taxon>
        <taxon>Pentapetalae</taxon>
        <taxon>asterids</taxon>
        <taxon>lamiids</taxon>
        <taxon>Lamiales</taxon>
        <taxon>Oleaceae</taxon>
        <taxon>Oleeae</taxon>
        <taxon>Olea</taxon>
    </lineage>
</organism>
<keyword evidence="3 7" id="KW-0812">Transmembrane</keyword>
<proteinExistence type="inferred from homology"/>
<keyword evidence="5 7" id="KW-0472">Membrane</keyword>
<feature type="compositionally biased region" description="Polar residues" evidence="6">
    <location>
        <begin position="1"/>
        <end position="12"/>
    </location>
</feature>
<evidence type="ECO:0000256" key="7">
    <source>
        <dbReference type="SAM" id="Phobius"/>
    </source>
</evidence>